<evidence type="ECO:0000256" key="8">
    <source>
        <dbReference type="ARBA" id="ARBA00022824"/>
    </source>
</evidence>
<dbReference type="SUPFAM" id="SSF81660">
    <property type="entry name" value="Metal cation-transporting ATPase, ATP-binding domain N"/>
    <property type="match status" value="1"/>
</dbReference>
<feature type="domain" description="P-type ATPase A" evidence="16">
    <location>
        <begin position="253"/>
        <end position="360"/>
    </location>
</feature>
<keyword evidence="4" id="KW-0597">Phosphoprotein</keyword>
<dbReference type="InterPro" id="IPR008250">
    <property type="entry name" value="ATPase_P-typ_transduc_dom_A_sf"/>
</dbReference>
<dbReference type="InterPro" id="IPR047820">
    <property type="entry name" value="P5A-type_ATPase"/>
</dbReference>
<dbReference type="Gene3D" id="3.40.1110.10">
    <property type="entry name" value="Calcium-transporting ATPase, cytoplasmic domain N"/>
    <property type="match status" value="1"/>
</dbReference>
<evidence type="ECO:0000256" key="6">
    <source>
        <dbReference type="ARBA" id="ARBA00022723"/>
    </source>
</evidence>
<evidence type="ECO:0008006" key="20">
    <source>
        <dbReference type="Google" id="ProtNLM"/>
    </source>
</evidence>
<evidence type="ECO:0000256" key="3">
    <source>
        <dbReference type="ARBA" id="ARBA00022448"/>
    </source>
</evidence>
<evidence type="ECO:0000256" key="4">
    <source>
        <dbReference type="ARBA" id="ARBA00022553"/>
    </source>
</evidence>
<evidence type="ECO:0000256" key="9">
    <source>
        <dbReference type="ARBA" id="ARBA00022840"/>
    </source>
</evidence>
<dbReference type="SUPFAM" id="SSF81653">
    <property type="entry name" value="Calcium ATPase, transduction domain A"/>
    <property type="match status" value="1"/>
</dbReference>
<dbReference type="InterPro" id="IPR044492">
    <property type="entry name" value="P_typ_ATPase_HD_dom"/>
</dbReference>
<dbReference type="Proteomes" id="UP000030764">
    <property type="component" value="Unassembled WGS sequence"/>
</dbReference>
<dbReference type="PRINTS" id="PR00119">
    <property type="entry name" value="CATATPASE"/>
</dbReference>
<keyword evidence="5 15" id="KW-0812">Transmembrane</keyword>
<dbReference type="FunFam" id="2.70.150.10:FF:000015">
    <property type="entry name" value="Cation-transporting ATPase"/>
    <property type="match status" value="1"/>
</dbReference>
<dbReference type="FunFam" id="3.40.50.1000:FF:000056">
    <property type="entry name" value="Cation-transporting ATPase"/>
    <property type="match status" value="1"/>
</dbReference>
<keyword evidence="13 15" id="KW-0472">Membrane</keyword>
<dbReference type="AlphaFoldDB" id="A0A085M4Z0"/>
<keyword evidence="19" id="KW-1185">Reference proteome</keyword>
<dbReference type="GO" id="GO:0019829">
    <property type="term" value="F:ATPase-coupled monoatomic cation transmembrane transporter activity"/>
    <property type="evidence" value="ECO:0007669"/>
    <property type="project" value="TreeGrafter"/>
</dbReference>
<evidence type="ECO:0000313" key="18">
    <source>
        <dbReference type="EMBL" id="KFD52286.1"/>
    </source>
</evidence>
<keyword evidence="3" id="KW-0813">Transport</keyword>
<dbReference type="GO" id="GO:0005789">
    <property type="term" value="C:endoplasmic reticulum membrane"/>
    <property type="evidence" value="ECO:0007669"/>
    <property type="project" value="UniProtKB-SubCell"/>
</dbReference>
<dbReference type="PANTHER" id="PTHR45630:SF7">
    <property type="entry name" value="ENDOPLASMIC RETICULUM TRANSMEMBRANE HELIX TRANSLOCASE"/>
    <property type="match status" value="1"/>
</dbReference>
<evidence type="ECO:0000259" key="16">
    <source>
        <dbReference type="Pfam" id="PF00122"/>
    </source>
</evidence>
<sequence length="1218" mass="137107">MAIDELVERIRLYNQKQVWLHGYFAPFLLAYVVTFYLWLFRYGFYAYFEEFCMILALLGVLQTIAVLLCIWFISIRCFLTCSQVRDPYKATLAMVIPTPNNGSAELVPLHKVVQSEDGHYKMWLEFQKSKYILDSAERKDFAAIEFPDHLEFVHYQKSTGYSDPSDFSAALEHYGANSMQMVIPSFMELFWERATAPFFVFQMFCILLWCMDEFWYYSLFTSALLVTFEATLVQHQLRNMQEIRKMGNAPYMINVYRNLKWVKVSTEELVAGDIISIGRSQQGCPVPCDILLLRGPCIVDESLLTGESVPQMKEPIEALDPNHALDMDADGRLHVLYGGTKIVQHTGPPKNTSGIKAPDNGCIGYVLRTGFSTSQGRLLRTILYGVKRITANNRETFFFILFLLVFALCAALYVWMKGIEDVERSRYKLMLECALILTSVIPPELPIELSLAVNHSLISLHKLGIFCTEPFRVPFAGKLDICCFDKTGTLTTDNLVVEGLTGIKASKEIVPLQEAPQESIRVLVTCHSLVQLETELIGDPLEKACLAGSEWILTRQDTVIPSKSKQVPLHICHRYHFSSSLQRMSVIASYIPTGTSDMMYFVAVKGSPEVLKSRFVNAPENYDEVYESMTLEGARVLALGYKHLGQRSHQAIRDMTRDEVENGLDFVGFVIISCPLKPDSKAVVETIQHSGHKVSIITGDNPLTACHVAKELRFIQDKADHKIIILEQPNDDRIDWCWRSLDKSIQVPMVPIQGAKYLTDNFHLCLTGAGFTQFMNTNMAFLLELVPHVKELIIIMLKRQGIVTLMCGDGTNDVGALKHADVGVALLSHPMPKERKRATSKGIDSKGAENSSTSKSDKFMPTNVAKRPPHAVLRKAVRMSQGVNSSSKLQEILKNIEEENPSFVRLGDASVAAPFTSKYSSIQSICHVIRHGRCTLVTTLQMFKILALNALVQAYSQSVLYLDGIKFSDTQATVQGLLLVACFFFISRSKPLHKLAKQRPLPNIFNVYTLLTVSLQFAVHFFSLVYLVKMAHNVDRVEKPAKIDDKFSPNLVNTTVYLMSVFLQTCNFAVNYHGHPFMESLMENKSLLYSLLLSGGIVVTIAAGFMPEMVTSFELVPLPAEDGFNGHCVGLDRLLFDRQTLCTPLRRSPFSCKVNLEEQIADRSKELVTLEAQDMLMLWSNTAIVRYASSCVLVRSRKKYEIVSCDVSADIELLSAWA</sequence>
<dbReference type="NCBIfam" id="TIGR01657">
    <property type="entry name" value="P-ATPase-V"/>
    <property type="match status" value="1"/>
</dbReference>
<feature type="transmembrane region" description="Helical" evidence="15">
    <location>
        <begin position="1007"/>
        <end position="1028"/>
    </location>
</feature>
<keyword evidence="9" id="KW-0067">ATP-binding</keyword>
<dbReference type="InterPro" id="IPR036412">
    <property type="entry name" value="HAD-like_sf"/>
</dbReference>
<evidence type="ECO:0000256" key="1">
    <source>
        <dbReference type="ARBA" id="ARBA00004477"/>
    </source>
</evidence>
<evidence type="ECO:0000256" key="13">
    <source>
        <dbReference type="ARBA" id="ARBA00023136"/>
    </source>
</evidence>
<dbReference type="SFLD" id="SFLDG00002">
    <property type="entry name" value="C1.7:_P-type_atpase_like"/>
    <property type="match status" value="1"/>
</dbReference>
<dbReference type="InterPro" id="IPR059000">
    <property type="entry name" value="ATPase_P-type_domA"/>
</dbReference>
<dbReference type="SUPFAM" id="SSF81665">
    <property type="entry name" value="Calcium ATPase, transmembrane domain M"/>
    <property type="match status" value="1"/>
</dbReference>
<evidence type="ECO:0000256" key="15">
    <source>
        <dbReference type="SAM" id="Phobius"/>
    </source>
</evidence>
<accession>A0A085M4Z0</accession>
<dbReference type="CDD" id="cd07543">
    <property type="entry name" value="P-type_ATPase_cation"/>
    <property type="match status" value="1"/>
</dbReference>
<feature type="transmembrane region" description="Helical" evidence="15">
    <location>
        <begin position="1086"/>
        <end position="1106"/>
    </location>
</feature>
<evidence type="ECO:0000256" key="10">
    <source>
        <dbReference type="ARBA" id="ARBA00022842"/>
    </source>
</evidence>
<dbReference type="Gene3D" id="2.70.150.10">
    <property type="entry name" value="Calcium-transporting ATPase, cytoplasmic transduction domain A"/>
    <property type="match status" value="1"/>
</dbReference>
<dbReference type="GO" id="GO:0015662">
    <property type="term" value="F:P-type ion transporter activity"/>
    <property type="evidence" value="ECO:0007669"/>
    <property type="project" value="TreeGrafter"/>
</dbReference>
<dbReference type="InterPro" id="IPR057255">
    <property type="entry name" value="2TM_P5A-ATPase"/>
</dbReference>
<proteinExistence type="inferred from homology"/>
<evidence type="ECO:0000256" key="2">
    <source>
        <dbReference type="ARBA" id="ARBA00006000"/>
    </source>
</evidence>
<keyword evidence="8" id="KW-0256">Endoplasmic reticulum</keyword>
<feature type="transmembrane region" description="Helical" evidence="15">
    <location>
        <begin position="51"/>
        <end position="73"/>
    </location>
</feature>
<reference evidence="18 19" key="1">
    <citation type="journal article" date="2014" name="Nat. Genet.">
        <title>Genome and transcriptome of the porcine whipworm Trichuris suis.</title>
        <authorList>
            <person name="Jex A.R."/>
            <person name="Nejsum P."/>
            <person name="Schwarz E.M."/>
            <person name="Hu L."/>
            <person name="Young N.D."/>
            <person name="Hall R.S."/>
            <person name="Korhonen P.K."/>
            <person name="Liao S."/>
            <person name="Thamsborg S."/>
            <person name="Xia J."/>
            <person name="Xu P."/>
            <person name="Wang S."/>
            <person name="Scheerlinck J.P."/>
            <person name="Hofmann A."/>
            <person name="Sternberg P.W."/>
            <person name="Wang J."/>
            <person name="Gasser R.B."/>
        </authorList>
    </citation>
    <scope>NUCLEOTIDE SEQUENCE [LARGE SCALE GENOMIC DNA]</scope>
    <source>
        <strain evidence="18">DCEP-RM93M</strain>
    </source>
</reference>
<keyword evidence="12 15" id="KW-1133">Transmembrane helix</keyword>
<dbReference type="InterPro" id="IPR023299">
    <property type="entry name" value="ATPase_P-typ_cyto_dom_N"/>
</dbReference>
<gene>
    <name evidence="18" type="ORF">M513_06849</name>
</gene>
<evidence type="ECO:0000256" key="14">
    <source>
        <dbReference type="SAM" id="MobiDB-lite"/>
    </source>
</evidence>
<keyword evidence="11" id="KW-1278">Translocase</keyword>
<evidence type="ECO:0000256" key="7">
    <source>
        <dbReference type="ARBA" id="ARBA00022741"/>
    </source>
</evidence>
<feature type="transmembrane region" description="Helical" evidence="15">
    <location>
        <begin position="397"/>
        <end position="416"/>
    </location>
</feature>
<protein>
    <recommendedName>
        <fullName evidence="20">Cation-transporting ATPase</fullName>
    </recommendedName>
</protein>
<dbReference type="SFLD" id="SFLDS00003">
    <property type="entry name" value="Haloacid_Dehalogenase"/>
    <property type="match status" value="1"/>
</dbReference>
<dbReference type="Pfam" id="PF23143">
    <property type="entry name" value="2TM_P5A-ATPase"/>
    <property type="match status" value="1"/>
</dbReference>
<dbReference type="GO" id="GO:0005524">
    <property type="term" value="F:ATP binding"/>
    <property type="evidence" value="ECO:0007669"/>
    <property type="project" value="UniProtKB-KW"/>
</dbReference>
<dbReference type="SFLD" id="SFLDF00027">
    <property type="entry name" value="p-type_atpase"/>
    <property type="match status" value="1"/>
</dbReference>
<dbReference type="Pfam" id="PF00122">
    <property type="entry name" value="E1-E2_ATPase"/>
    <property type="match status" value="1"/>
</dbReference>
<dbReference type="InterPro" id="IPR023298">
    <property type="entry name" value="ATPase_P-typ_TM_dom_sf"/>
</dbReference>
<dbReference type="GO" id="GO:0046872">
    <property type="term" value="F:metal ion binding"/>
    <property type="evidence" value="ECO:0007669"/>
    <property type="project" value="UniProtKB-KW"/>
</dbReference>
<dbReference type="InterPro" id="IPR018303">
    <property type="entry name" value="ATPase_P-typ_P_site"/>
</dbReference>
<dbReference type="EMBL" id="KL363229">
    <property type="protein sequence ID" value="KFD52286.1"/>
    <property type="molecule type" value="Genomic_DNA"/>
</dbReference>
<dbReference type="InterPro" id="IPR006544">
    <property type="entry name" value="P-type_TPase_V"/>
</dbReference>
<evidence type="ECO:0000256" key="11">
    <source>
        <dbReference type="ARBA" id="ARBA00022967"/>
    </source>
</evidence>
<evidence type="ECO:0000256" key="5">
    <source>
        <dbReference type="ARBA" id="ARBA00022692"/>
    </source>
</evidence>
<keyword evidence="7" id="KW-0547">Nucleotide-binding</keyword>
<keyword evidence="10" id="KW-0460">Magnesium</keyword>
<feature type="transmembrane region" description="Helical" evidence="15">
    <location>
        <begin position="18"/>
        <end position="39"/>
    </location>
</feature>
<dbReference type="InterPro" id="IPR001757">
    <property type="entry name" value="P_typ_ATPase"/>
</dbReference>
<comment type="similarity">
    <text evidence="2">Belongs to the cation transport ATPase (P-type) (TC 3.A.3) family. Type V subfamily.</text>
</comment>
<dbReference type="PROSITE" id="PS00154">
    <property type="entry name" value="ATPASE_E1_E2"/>
    <property type="match status" value="1"/>
</dbReference>
<evidence type="ECO:0000313" key="19">
    <source>
        <dbReference type="Proteomes" id="UP000030764"/>
    </source>
</evidence>
<dbReference type="GO" id="GO:0006874">
    <property type="term" value="P:intracellular calcium ion homeostasis"/>
    <property type="evidence" value="ECO:0007669"/>
    <property type="project" value="TreeGrafter"/>
</dbReference>
<feature type="transmembrane region" description="Helical" evidence="15">
    <location>
        <begin position="189"/>
        <end position="209"/>
    </location>
</feature>
<organism evidence="18 19">
    <name type="scientific">Trichuris suis</name>
    <name type="common">pig whipworm</name>
    <dbReference type="NCBI Taxonomy" id="68888"/>
    <lineage>
        <taxon>Eukaryota</taxon>
        <taxon>Metazoa</taxon>
        <taxon>Ecdysozoa</taxon>
        <taxon>Nematoda</taxon>
        <taxon>Enoplea</taxon>
        <taxon>Dorylaimia</taxon>
        <taxon>Trichinellida</taxon>
        <taxon>Trichuridae</taxon>
        <taxon>Trichuris</taxon>
    </lineage>
</organism>
<feature type="domain" description="P5A-ATPase transmembrane helical hairpin" evidence="17">
    <location>
        <begin position="16"/>
        <end position="84"/>
    </location>
</feature>
<dbReference type="NCBIfam" id="TIGR01494">
    <property type="entry name" value="ATPase_P-type"/>
    <property type="match status" value="1"/>
</dbReference>
<dbReference type="PANTHER" id="PTHR45630">
    <property type="entry name" value="CATION-TRANSPORTING ATPASE-RELATED"/>
    <property type="match status" value="1"/>
</dbReference>
<keyword evidence="6" id="KW-0479">Metal-binding</keyword>
<evidence type="ECO:0000256" key="12">
    <source>
        <dbReference type="ARBA" id="ARBA00022989"/>
    </source>
</evidence>
<dbReference type="SUPFAM" id="SSF56784">
    <property type="entry name" value="HAD-like"/>
    <property type="match status" value="1"/>
</dbReference>
<comment type="subcellular location">
    <subcellularLocation>
        <location evidence="1">Endoplasmic reticulum membrane</location>
        <topology evidence="1">Multi-pass membrane protein</topology>
    </subcellularLocation>
</comment>
<dbReference type="Gene3D" id="3.40.50.1000">
    <property type="entry name" value="HAD superfamily/HAD-like"/>
    <property type="match status" value="1"/>
</dbReference>
<name>A0A085M4Z0_9BILA</name>
<dbReference type="InterPro" id="IPR023214">
    <property type="entry name" value="HAD_sf"/>
</dbReference>
<feature type="transmembrane region" description="Helical" evidence="15">
    <location>
        <begin position="215"/>
        <end position="233"/>
    </location>
</feature>
<evidence type="ECO:0000259" key="17">
    <source>
        <dbReference type="Pfam" id="PF23143"/>
    </source>
</evidence>
<feature type="region of interest" description="Disordered" evidence="14">
    <location>
        <begin position="830"/>
        <end position="863"/>
    </location>
</feature>
<dbReference type="GO" id="GO:0016887">
    <property type="term" value="F:ATP hydrolysis activity"/>
    <property type="evidence" value="ECO:0007669"/>
    <property type="project" value="InterPro"/>
</dbReference>